<keyword evidence="1" id="KW-0812">Transmembrane</keyword>
<evidence type="ECO:0000256" key="1">
    <source>
        <dbReference type="SAM" id="Phobius"/>
    </source>
</evidence>
<dbReference type="KEGG" id="gey:QMQ05_15900"/>
<dbReference type="RefSeq" id="WP_345471615.1">
    <property type="nucleotide sequence ID" value="NZ_CP125942.1"/>
</dbReference>
<name>A0AAU6WCS3_9MICC</name>
<dbReference type="Pfam" id="PF13630">
    <property type="entry name" value="SdpI"/>
    <property type="match status" value="1"/>
</dbReference>
<protein>
    <submittedName>
        <fullName evidence="2">SdpI family protein</fullName>
    </submittedName>
</protein>
<feature type="transmembrane region" description="Helical" evidence="1">
    <location>
        <begin position="6"/>
        <end position="25"/>
    </location>
</feature>
<proteinExistence type="predicted"/>
<keyword evidence="3" id="KW-1185">Reference proteome</keyword>
<sequence length="118" mass="12769">MNTISLMFGLVILTVTASILAPMTASGQLKRNTAVGIKTRHTLSSDEAWLAAHRHAAPTLRMTAWIGWVLLAIAAVLCFMQKFPWALTVTAVGFCLSLLLLLVAGFRANKIAKQYPSS</sequence>
<reference evidence="2 3" key="1">
    <citation type="submission" date="2023-05" db="EMBL/GenBank/DDBJ databases">
        <title>Glutamicibacter sp. B1, complete genome.</title>
        <authorList>
            <person name="Long Y.H."/>
            <person name="Fang T."/>
            <person name="Li X.Y."/>
        </authorList>
    </citation>
    <scope>NUCLEOTIDE SEQUENCE [LARGE SCALE GENOMIC DNA]</scope>
    <source>
        <strain evidence="2 3">B1</strain>
    </source>
</reference>
<gene>
    <name evidence="2" type="ORF">QMQ05_15900</name>
</gene>
<dbReference type="Proteomes" id="UP001486888">
    <property type="component" value="Chromosome"/>
</dbReference>
<organism evidence="2 3">
    <name type="scientific">Glutamicibacter ectropisis</name>
    <dbReference type="NCBI Taxonomy" id="3046593"/>
    <lineage>
        <taxon>Bacteria</taxon>
        <taxon>Bacillati</taxon>
        <taxon>Actinomycetota</taxon>
        <taxon>Actinomycetes</taxon>
        <taxon>Micrococcales</taxon>
        <taxon>Micrococcaceae</taxon>
        <taxon>Glutamicibacter</taxon>
    </lineage>
</organism>
<keyword evidence="1" id="KW-1133">Transmembrane helix</keyword>
<feature type="transmembrane region" description="Helical" evidence="1">
    <location>
        <begin position="62"/>
        <end position="79"/>
    </location>
</feature>
<dbReference type="EMBL" id="CP125942">
    <property type="protein sequence ID" value="XAO45795.1"/>
    <property type="molecule type" value="Genomic_DNA"/>
</dbReference>
<feature type="transmembrane region" description="Helical" evidence="1">
    <location>
        <begin position="85"/>
        <end position="106"/>
    </location>
</feature>
<accession>A0AAU6WCS3</accession>
<evidence type="ECO:0000313" key="3">
    <source>
        <dbReference type="Proteomes" id="UP001486888"/>
    </source>
</evidence>
<dbReference type="AlphaFoldDB" id="A0AAU6WCS3"/>
<keyword evidence="1" id="KW-0472">Membrane</keyword>
<dbReference type="InterPro" id="IPR025962">
    <property type="entry name" value="SdpI/YhfL"/>
</dbReference>
<evidence type="ECO:0000313" key="2">
    <source>
        <dbReference type="EMBL" id="XAO45795.1"/>
    </source>
</evidence>